<dbReference type="InterPro" id="IPR036291">
    <property type="entry name" value="NAD(P)-bd_dom_sf"/>
</dbReference>
<accession>A0A4Q0P233</accession>
<name>A0A4Q0P233_9FLAO</name>
<feature type="domain" description="NAD-dependent epimerase/dehydratase" evidence="2">
    <location>
        <begin position="19"/>
        <end position="253"/>
    </location>
</feature>
<dbReference type="PANTHER" id="PTHR48079">
    <property type="entry name" value="PROTEIN YEEZ"/>
    <property type="match status" value="1"/>
</dbReference>
<keyword evidence="1" id="KW-1133">Transmembrane helix</keyword>
<evidence type="ECO:0000259" key="2">
    <source>
        <dbReference type="Pfam" id="PF01370"/>
    </source>
</evidence>
<dbReference type="AlphaFoldDB" id="A0A4Q0P233"/>
<keyword evidence="1" id="KW-0472">Membrane</keyword>
<evidence type="ECO:0000313" key="3">
    <source>
        <dbReference type="EMBL" id="RXG20603.1"/>
    </source>
</evidence>
<dbReference type="Gene3D" id="3.40.50.720">
    <property type="entry name" value="NAD(P)-binding Rossmann-like Domain"/>
    <property type="match status" value="1"/>
</dbReference>
<comment type="caution">
    <text evidence="3">The sequence shown here is derived from an EMBL/GenBank/DDBJ whole genome shotgun (WGS) entry which is preliminary data.</text>
</comment>
<reference evidence="3 4" key="1">
    <citation type="submission" date="2018-07" db="EMBL/GenBank/DDBJ databases">
        <title>Leeuwenhoekiella genomics.</title>
        <authorList>
            <person name="Tahon G."/>
            <person name="Willems A."/>
        </authorList>
    </citation>
    <scope>NUCLEOTIDE SEQUENCE [LARGE SCALE GENOMIC DNA]</scope>
    <source>
        <strain evidence="3 4">LMG 29608</strain>
    </source>
</reference>
<feature type="transmembrane region" description="Helical" evidence="1">
    <location>
        <begin position="12"/>
        <end position="34"/>
    </location>
</feature>
<dbReference type="InterPro" id="IPR001509">
    <property type="entry name" value="Epimerase_deHydtase"/>
</dbReference>
<dbReference type="Proteomes" id="UP000289859">
    <property type="component" value="Unassembled WGS sequence"/>
</dbReference>
<organism evidence="3 4">
    <name type="scientific">Leeuwenhoekiella polynyae</name>
    <dbReference type="NCBI Taxonomy" id="1550906"/>
    <lineage>
        <taxon>Bacteria</taxon>
        <taxon>Pseudomonadati</taxon>
        <taxon>Bacteroidota</taxon>
        <taxon>Flavobacteriia</taxon>
        <taxon>Flavobacteriales</taxon>
        <taxon>Flavobacteriaceae</taxon>
        <taxon>Leeuwenhoekiella</taxon>
    </lineage>
</organism>
<keyword evidence="4" id="KW-1185">Reference proteome</keyword>
<gene>
    <name evidence="3" type="ORF">DSM02_2457</name>
</gene>
<keyword evidence="1" id="KW-0812">Transmembrane</keyword>
<dbReference type="GO" id="GO:0005737">
    <property type="term" value="C:cytoplasm"/>
    <property type="evidence" value="ECO:0007669"/>
    <property type="project" value="TreeGrafter"/>
</dbReference>
<evidence type="ECO:0000313" key="4">
    <source>
        <dbReference type="Proteomes" id="UP000289859"/>
    </source>
</evidence>
<proteinExistence type="predicted"/>
<dbReference type="InterPro" id="IPR051783">
    <property type="entry name" value="NAD(P)-dependent_oxidoreduct"/>
</dbReference>
<sequence>MRKPPRQESKNITNFAAMILVTGGTGLVGSHLLWELLVQGEKNIRAIYRTQEKIDPVESLFKWKNEQSESAAADFYKIEWMQADVTDIPALTEAFSGITNVYHCAALVSFSPKRFETLQKINVEGTANVVNLCLKNKIQKLCYVSSVAALGDSPKAVTEETQWEATKENSVYSISKFASEMEVWRGTQEGLDVVVVNPGVIFGEGFYKGGSGALFRTVQKGLKYSVPGATGFVDVEDVVRAMVLLMHASVKNERFILVSHNLKFKIILDQIAKALGVALPNKELKKWQLDLAWKLDWFASLFGKRRKLTKSTARSAYTESVYDNSKLKKELGFEYRDIESTISRIAKHLTAYRF</sequence>
<dbReference type="EMBL" id="QOVK01000010">
    <property type="protein sequence ID" value="RXG20603.1"/>
    <property type="molecule type" value="Genomic_DNA"/>
</dbReference>
<dbReference type="Pfam" id="PF01370">
    <property type="entry name" value="Epimerase"/>
    <property type="match status" value="1"/>
</dbReference>
<evidence type="ECO:0000256" key="1">
    <source>
        <dbReference type="SAM" id="Phobius"/>
    </source>
</evidence>
<protein>
    <submittedName>
        <fullName evidence="3">Nucleoside-diphosphate-sugar epimerase</fullName>
    </submittedName>
</protein>
<dbReference type="SUPFAM" id="SSF51735">
    <property type="entry name" value="NAD(P)-binding Rossmann-fold domains"/>
    <property type="match status" value="1"/>
</dbReference>
<dbReference type="GO" id="GO:0004029">
    <property type="term" value="F:aldehyde dehydrogenase (NAD+) activity"/>
    <property type="evidence" value="ECO:0007669"/>
    <property type="project" value="TreeGrafter"/>
</dbReference>
<dbReference type="PANTHER" id="PTHR48079:SF6">
    <property type="entry name" value="NAD(P)-BINDING DOMAIN-CONTAINING PROTEIN-RELATED"/>
    <property type="match status" value="1"/>
</dbReference>